<dbReference type="InterPro" id="IPR052340">
    <property type="entry name" value="RNase_Y/CdgJ"/>
</dbReference>
<evidence type="ECO:0000259" key="1">
    <source>
        <dbReference type="PROSITE" id="PS50883"/>
    </source>
</evidence>
<dbReference type="SMART" id="SM00052">
    <property type="entry name" value="EAL"/>
    <property type="match status" value="1"/>
</dbReference>
<feature type="domain" description="EAL" evidence="1">
    <location>
        <begin position="1"/>
        <end position="220"/>
    </location>
</feature>
<dbReference type="PROSITE" id="PS50883">
    <property type="entry name" value="EAL"/>
    <property type="match status" value="1"/>
</dbReference>
<name>A0A2R4CD80_9BURK</name>
<dbReference type="KEGG" id="masz:C9I28_19440"/>
<reference evidence="3 4" key="1">
    <citation type="submission" date="2018-03" db="EMBL/GenBank/DDBJ databases">
        <title>Massilia armeniaca sp. nov., isolated from desert soil.</title>
        <authorList>
            <person name="Huang H."/>
            <person name="Ren M."/>
        </authorList>
    </citation>
    <scope>NUCLEOTIDE SEQUENCE [LARGE SCALE GENOMIC DNA]</scope>
    <source>
        <strain evidence="3 4">ZMN-3</strain>
    </source>
</reference>
<dbReference type="InterPro" id="IPR035919">
    <property type="entry name" value="EAL_sf"/>
</dbReference>
<protein>
    <submittedName>
        <fullName evidence="3">EAL domain-containing protein</fullName>
    </submittedName>
</protein>
<dbReference type="OrthoDB" id="9804751at2"/>
<dbReference type="PIRSF" id="PIRSF003180">
    <property type="entry name" value="DiGMPpdiest_YuxH"/>
    <property type="match status" value="1"/>
</dbReference>
<dbReference type="PANTHER" id="PTHR33525:SF4">
    <property type="entry name" value="CYCLIC DI-GMP PHOSPHODIESTERASE CDGJ"/>
    <property type="match status" value="1"/>
</dbReference>
<sequence>MTMAARPEAAIPMPFANNFFLARQPILNRNQRLVAYELLYRNAECDGAEFTDGTAATASVIAHASELGMEQVVGDQLAYVNVDTEGLMSDFIRFLPNDKVILEVLETVEPTPDVLARLAELRQAGFKFALDDVGGASESLRKLQPLMDIIKVDIQQLAPDALAALTRSLRSPHQKLLAEKVETHDQFRQCLDLGFEYFQGYYFAKPVILSGKKIAPSQLAIMQLLDLLNSDAEQRDIERSVKLDPLITLNLLRLVNTPAVGARFRINSVAHALIVLGRRQLQRWLQILLYVKGQQYDSPLLQLATTRGKTMELLLEKLQPGERISADIGFTVGIMSLMDTLFSVAMSEILGSVNVLDEVRDALLHRTGQYGAALKLIEMVERAQEGPELTALLHGLKLTPAELYACQLAAYEWVDEYRIAIAEPVKR</sequence>
<evidence type="ECO:0000259" key="2">
    <source>
        <dbReference type="PROSITE" id="PS51833"/>
    </source>
</evidence>
<dbReference type="Pfam" id="PF00563">
    <property type="entry name" value="EAL"/>
    <property type="match status" value="1"/>
</dbReference>
<dbReference type="InterPro" id="IPR014408">
    <property type="entry name" value="dGMP_Pdiesterase_EAL/HD-GYP"/>
</dbReference>
<dbReference type="InterPro" id="IPR013976">
    <property type="entry name" value="HDOD"/>
</dbReference>
<dbReference type="PROSITE" id="PS51833">
    <property type="entry name" value="HDOD"/>
    <property type="match status" value="1"/>
</dbReference>
<feature type="domain" description="HDOD" evidence="2">
    <location>
        <begin position="214"/>
        <end position="402"/>
    </location>
</feature>
<dbReference type="EMBL" id="CP028324">
    <property type="protein sequence ID" value="AVR97569.1"/>
    <property type="molecule type" value="Genomic_DNA"/>
</dbReference>
<dbReference type="CDD" id="cd01948">
    <property type="entry name" value="EAL"/>
    <property type="match status" value="1"/>
</dbReference>
<accession>A0A2R4CD80</accession>
<dbReference type="SUPFAM" id="SSF141868">
    <property type="entry name" value="EAL domain-like"/>
    <property type="match status" value="1"/>
</dbReference>
<dbReference type="AlphaFoldDB" id="A0A2R4CD80"/>
<organism evidence="3 4">
    <name type="scientific">Pseudoduganella armeniaca</name>
    <dbReference type="NCBI Taxonomy" id="2072590"/>
    <lineage>
        <taxon>Bacteria</taxon>
        <taxon>Pseudomonadati</taxon>
        <taxon>Pseudomonadota</taxon>
        <taxon>Betaproteobacteria</taxon>
        <taxon>Burkholderiales</taxon>
        <taxon>Oxalobacteraceae</taxon>
        <taxon>Telluria group</taxon>
        <taxon>Pseudoduganella</taxon>
    </lineage>
</organism>
<dbReference type="SUPFAM" id="SSF109604">
    <property type="entry name" value="HD-domain/PDEase-like"/>
    <property type="match status" value="1"/>
</dbReference>
<dbReference type="InterPro" id="IPR001633">
    <property type="entry name" value="EAL_dom"/>
</dbReference>
<dbReference type="Proteomes" id="UP000240505">
    <property type="component" value="Chromosome"/>
</dbReference>
<keyword evidence="4" id="KW-1185">Reference proteome</keyword>
<evidence type="ECO:0000313" key="4">
    <source>
        <dbReference type="Proteomes" id="UP000240505"/>
    </source>
</evidence>
<dbReference type="Gene3D" id="1.10.3210.10">
    <property type="entry name" value="Hypothetical protein af1432"/>
    <property type="match status" value="1"/>
</dbReference>
<proteinExistence type="predicted"/>
<evidence type="ECO:0000313" key="3">
    <source>
        <dbReference type="EMBL" id="AVR97569.1"/>
    </source>
</evidence>
<dbReference type="Gene3D" id="3.20.20.450">
    <property type="entry name" value="EAL domain"/>
    <property type="match status" value="1"/>
</dbReference>
<dbReference type="PANTHER" id="PTHR33525">
    <property type="match status" value="1"/>
</dbReference>
<gene>
    <name evidence="3" type="ORF">C9I28_19440</name>
</gene>
<dbReference type="Pfam" id="PF08668">
    <property type="entry name" value="HDOD"/>
    <property type="match status" value="1"/>
</dbReference>